<dbReference type="CDD" id="cd00096">
    <property type="entry name" value="Ig"/>
    <property type="match status" value="1"/>
</dbReference>
<dbReference type="AlphaFoldDB" id="A0A6A5F8G3"/>
<feature type="domain" description="Ig-like" evidence="3">
    <location>
        <begin position="74"/>
        <end position="165"/>
    </location>
</feature>
<evidence type="ECO:0000256" key="2">
    <source>
        <dbReference type="SAM" id="Phobius"/>
    </source>
</evidence>
<evidence type="ECO:0000313" key="5">
    <source>
        <dbReference type="Proteomes" id="UP000465112"/>
    </source>
</evidence>
<evidence type="ECO:0000259" key="3">
    <source>
        <dbReference type="PROSITE" id="PS50835"/>
    </source>
</evidence>
<dbReference type="InterPro" id="IPR036179">
    <property type="entry name" value="Ig-like_dom_sf"/>
</dbReference>
<keyword evidence="2" id="KW-0812">Transmembrane</keyword>
<dbReference type="InterPro" id="IPR013098">
    <property type="entry name" value="Ig_I-set"/>
</dbReference>
<comment type="caution">
    <text evidence="4">The sequence shown here is derived from an EMBL/GenBank/DDBJ whole genome shotgun (WGS) entry which is preliminary data.</text>
</comment>
<dbReference type="SUPFAM" id="SSF48726">
    <property type="entry name" value="Immunoglobulin"/>
    <property type="match status" value="1"/>
</dbReference>
<dbReference type="Proteomes" id="UP000465112">
    <property type="component" value="Chromosome 7"/>
</dbReference>
<dbReference type="Gene3D" id="2.60.40.10">
    <property type="entry name" value="Immunoglobulins"/>
    <property type="match status" value="1"/>
</dbReference>
<dbReference type="PROSITE" id="PS50835">
    <property type="entry name" value="IG_LIKE"/>
    <property type="match status" value="1"/>
</dbReference>
<keyword evidence="2" id="KW-1133">Transmembrane helix</keyword>
<organism evidence="4 5">
    <name type="scientific">Perca fluviatilis</name>
    <name type="common">European perch</name>
    <dbReference type="NCBI Taxonomy" id="8168"/>
    <lineage>
        <taxon>Eukaryota</taxon>
        <taxon>Metazoa</taxon>
        <taxon>Chordata</taxon>
        <taxon>Craniata</taxon>
        <taxon>Vertebrata</taxon>
        <taxon>Euteleostomi</taxon>
        <taxon>Actinopterygii</taxon>
        <taxon>Neopterygii</taxon>
        <taxon>Teleostei</taxon>
        <taxon>Neoteleostei</taxon>
        <taxon>Acanthomorphata</taxon>
        <taxon>Eupercaria</taxon>
        <taxon>Perciformes</taxon>
        <taxon>Percoidei</taxon>
        <taxon>Percidae</taxon>
        <taxon>Percinae</taxon>
        <taxon>Perca</taxon>
    </lineage>
</organism>
<evidence type="ECO:0000313" key="4">
    <source>
        <dbReference type="EMBL" id="KAF1388268.1"/>
    </source>
</evidence>
<gene>
    <name evidence="4" type="ORF">PFLUV_G00088430</name>
</gene>
<feature type="compositionally biased region" description="Low complexity" evidence="1">
    <location>
        <begin position="261"/>
        <end position="275"/>
    </location>
</feature>
<proteinExistence type="predicted"/>
<reference evidence="4 5" key="1">
    <citation type="submission" date="2019-06" db="EMBL/GenBank/DDBJ databases">
        <title>A chromosome-scale genome assembly of the European perch, Perca fluviatilis.</title>
        <authorList>
            <person name="Roques C."/>
            <person name="Zahm M."/>
            <person name="Cabau C."/>
            <person name="Klopp C."/>
            <person name="Bouchez O."/>
            <person name="Donnadieu C."/>
            <person name="Kuhl H."/>
            <person name="Gislard M."/>
            <person name="Guendouz S."/>
            <person name="Journot L."/>
            <person name="Haffray P."/>
            <person name="Bestin A."/>
            <person name="Morvezen R."/>
            <person name="Feron R."/>
            <person name="Wen M."/>
            <person name="Jouanno E."/>
            <person name="Herpin A."/>
            <person name="Schartl M."/>
            <person name="Postlethwait J."/>
            <person name="Schaerlinger B."/>
            <person name="Chardard D."/>
            <person name="Lecocq T."/>
            <person name="Poncet C."/>
            <person name="Jaffrelo L."/>
            <person name="Lampietro C."/>
            <person name="Guiguen Y."/>
        </authorList>
    </citation>
    <scope>NUCLEOTIDE SEQUENCE [LARGE SCALE GENOMIC DNA]</scope>
    <source>
        <tissue evidence="4">Blood</tissue>
    </source>
</reference>
<dbReference type="EMBL" id="VHII01000007">
    <property type="protein sequence ID" value="KAF1388268.1"/>
    <property type="molecule type" value="Genomic_DNA"/>
</dbReference>
<accession>A0A6A5F8G3</accession>
<keyword evidence="5" id="KW-1185">Reference proteome</keyword>
<name>A0A6A5F8G3_PERFL</name>
<evidence type="ECO:0000256" key="1">
    <source>
        <dbReference type="SAM" id="MobiDB-lite"/>
    </source>
</evidence>
<feature type="region of interest" description="Disordered" evidence="1">
    <location>
        <begin position="256"/>
        <end position="297"/>
    </location>
</feature>
<dbReference type="Pfam" id="PF07679">
    <property type="entry name" value="I-set"/>
    <property type="match status" value="1"/>
</dbReference>
<feature type="transmembrane region" description="Helical" evidence="2">
    <location>
        <begin position="176"/>
        <end position="199"/>
    </location>
</feature>
<keyword evidence="2" id="KW-0472">Membrane</keyword>
<dbReference type="PANTHER" id="PTHR46484">
    <property type="entry name" value="SI:CH211-171H4.5-RELATED"/>
    <property type="match status" value="1"/>
</dbReference>
<sequence length="376" mass="41337">MASEVSDTAVRRPKPAVRNYTWYRADGGQETFIGAGAVLNFKVSKEDSSFFCKAENDIGVGRSNLSQIDVQFAPQILPSSNCSKAEAQLNCSCSTVGNPSATLQWYLDGLPVGHSDKFVISNNNLNDKNLISTITVNQPQDWDHSTLLCRSTNSLGSASQQFCVNSPKHQSSQDPVMLPVFITTVVALLLLICSLLCVIRAQKNQYNIQKSQCTGESSIVNMSQLLTSGEGNEVPNTTEEDIYVNTNALRQADIPTPATISEPNSGNLPSSGPNNAQGDGKSLKTQNEEGNDVIYSSVNWEKRSKKKKKGEDYGDTHQPGSSYLEEERCMVGDMCRGFVDNALYMGSLYDNVKPRNVENESEYSQVKYKNRDVMHK</sequence>
<protein>
    <recommendedName>
        <fullName evidence="3">Ig-like domain-containing protein</fullName>
    </recommendedName>
</protein>
<dbReference type="PANTHER" id="PTHR46484:SF7">
    <property type="entry name" value="MYELIN-ASSOCIATED GLYCOPROTEIN-LIKE-RELATED"/>
    <property type="match status" value="1"/>
</dbReference>
<dbReference type="InterPro" id="IPR013783">
    <property type="entry name" value="Ig-like_fold"/>
</dbReference>
<dbReference type="InterPro" id="IPR007110">
    <property type="entry name" value="Ig-like_dom"/>
</dbReference>